<proteinExistence type="predicted"/>
<feature type="transmembrane region" description="Helical" evidence="1">
    <location>
        <begin position="54"/>
        <end position="75"/>
    </location>
</feature>
<name>A0AAW7JXE3_9GAMM</name>
<protein>
    <submittedName>
        <fullName evidence="2">Uncharacterized protein</fullName>
    </submittedName>
</protein>
<dbReference type="EMBL" id="JAUEHU010000004">
    <property type="protein sequence ID" value="MDN0086868.1"/>
    <property type="molecule type" value="Genomic_DNA"/>
</dbReference>
<dbReference type="AlphaFoldDB" id="A0AAW7JXE3"/>
<keyword evidence="1" id="KW-0472">Membrane</keyword>
<dbReference type="Proteomes" id="UP001167864">
    <property type="component" value="Unassembled WGS sequence"/>
</dbReference>
<keyword evidence="1" id="KW-1133">Transmembrane helix</keyword>
<accession>A0AAW7JXE3</accession>
<evidence type="ECO:0000313" key="3">
    <source>
        <dbReference type="Proteomes" id="UP001167864"/>
    </source>
</evidence>
<reference evidence="2" key="1">
    <citation type="submission" date="2023-06" db="EMBL/GenBank/DDBJ databases">
        <authorList>
            <person name="Polev D.E."/>
            <person name="Saitova A.T."/>
            <person name="Bogumilchik E.A."/>
            <person name="Kokorina G.I."/>
            <person name="Voskresenskaia E.A."/>
        </authorList>
    </citation>
    <scope>NUCLEOTIDE SEQUENCE</scope>
    <source>
        <strain evidence="2">2145 StPb PI</strain>
    </source>
</reference>
<keyword evidence="1" id="KW-0812">Transmembrane</keyword>
<evidence type="ECO:0000256" key="1">
    <source>
        <dbReference type="SAM" id="Phobius"/>
    </source>
</evidence>
<sequence>MFTPSLRFARSPRRRRLFFICDRHRSALAENTPLSAHVAGVKTAENDTGFSNPLFYLLALCVFISWSYTALILSLGTTTAIDVFGLQSLAYFGYIATG</sequence>
<gene>
    <name evidence="2" type="ORF">QVN42_05560</name>
</gene>
<evidence type="ECO:0000313" key="2">
    <source>
        <dbReference type="EMBL" id="MDN0086868.1"/>
    </source>
</evidence>
<dbReference type="RefSeq" id="WP_049597356.1">
    <property type="nucleotide sequence ID" value="NZ_CPYD01000003.1"/>
</dbReference>
<comment type="caution">
    <text evidence="2">The sequence shown here is derived from an EMBL/GenBank/DDBJ whole genome shotgun (WGS) entry which is preliminary data.</text>
</comment>
<organism evidence="2 3">
    <name type="scientific">Yersinia nurmii</name>
    <dbReference type="NCBI Taxonomy" id="685706"/>
    <lineage>
        <taxon>Bacteria</taxon>
        <taxon>Pseudomonadati</taxon>
        <taxon>Pseudomonadota</taxon>
        <taxon>Gammaproteobacteria</taxon>
        <taxon>Enterobacterales</taxon>
        <taxon>Yersiniaceae</taxon>
        <taxon>Yersinia</taxon>
    </lineage>
</organism>